<sequence length="57" mass="6645">EDSSVNLFFRPDNIDELKQISKLKVNHLFFNQNQKSNVSFLHNIASDISGKQLELFH</sequence>
<gene>
    <name evidence="1" type="ORF">RPERSI_LOCUS13389</name>
</gene>
<organism evidence="1 2">
    <name type="scientific">Racocetra persica</name>
    <dbReference type="NCBI Taxonomy" id="160502"/>
    <lineage>
        <taxon>Eukaryota</taxon>
        <taxon>Fungi</taxon>
        <taxon>Fungi incertae sedis</taxon>
        <taxon>Mucoromycota</taxon>
        <taxon>Glomeromycotina</taxon>
        <taxon>Glomeromycetes</taxon>
        <taxon>Diversisporales</taxon>
        <taxon>Gigasporaceae</taxon>
        <taxon>Racocetra</taxon>
    </lineage>
</organism>
<accession>A0ACA9QAJ4</accession>
<feature type="non-terminal residue" evidence="1">
    <location>
        <position position="1"/>
    </location>
</feature>
<evidence type="ECO:0000313" key="2">
    <source>
        <dbReference type="Proteomes" id="UP000789920"/>
    </source>
</evidence>
<dbReference type="EMBL" id="CAJVQC010029673">
    <property type="protein sequence ID" value="CAG8743352.1"/>
    <property type="molecule type" value="Genomic_DNA"/>
</dbReference>
<proteinExistence type="predicted"/>
<protein>
    <submittedName>
        <fullName evidence="1">29481_t:CDS:1</fullName>
    </submittedName>
</protein>
<dbReference type="Proteomes" id="UP000789920">
    <property type="component" value="Unassembled WGS sequence"/>
</dbReference>
<reference evidence="1" key="1">
    <citation type="submission" date="2021-06" db="EMBL/GenBank/DDBJ databases">
        <authorList>
            <person name="Kallberg Y."/>
            <person name="Tangrot J."/>
            <person name="Rosling A."/>
        </authorList>
    </citation>
    <scope>NUCLEOTIDE SEQUENCE</scope>
    <source>
        <strain evidence="1">MA461A</strain>
    </source>
</reference>
<comment type="caution">
    <text evidence="1">The sequence shown here is derived from an EMBL/GenBank/DDBJ whole genome shotgun (WGS) entry which is preliminary data.</text>
</comment>
<evidence type="ECO:0000313" key="1">
    <source>
        <dbReference type="EMBL" id="CAG8743352.1"/>
    </source>
</evidence>
<feature type="non-terminal residue" evidence="1">
    <location>
        <position position="57"/>
    </location>
</feature>
<name>A0ACA9QAJ4_9GLOM</name>
<keyword evidence="2" id="KW-1185">Reference proteome</keyword>